<reference evidence="8 9" key="1">
    <citation type="submission" date="2019-06" db="EMBL/GenBank/DDBJ databases">
        <title>Whole genome shotgun sequence of Komagataeibacter hansenii NBRC 14820.</title>
        <authorList>
            <person name="Hosoyama A."/>
            <person name="Uohara A."/>
            <person name="Ohji S."/>
            <person name="Ichikawa N."/>
        </authorList>
    </citation>
    <scope>NUCLEOTIDE SEQUENCE [LARGE SCALE GENOMIC DNA]</scope>
    <source>
        <strain evidence="8 9">NBRC 14820</strain>
    </source>
</reference>
<dbReference type="HAMAP" id="MF_01345_B">
    <property type="entry name" value="Ribosomal_uS17_B"/>
    <property type="match status" value="1"/>
</dbReference>
<keyword evidence="9" id="KW-1185">Reference proteome</keyword>
<name>A0ABQ0SBY6_NOVHA</name>
<evidence type="ECO:0000256" key="1">
    <source>
        <dbReference type="ARBA" id="ARBA00010254"/>
    </source>
</evidence>
<dbReference type="InterPro" id="IPR000266">
    <property type="entry name" value="Ribosomal_uS17"/>
</dbReference>
<dbReference type="PROSITE" id="PS00056">
    <property type="entry name" value="RIBOSOMAL_S17"/>
    <property type="match status" value="1"/>
</dbReference>
<comment type="caution">
    <text evidence="8">The sequence shown here is derived from an EMBL/GenBank/DDBJ whole genome shotgun (WGS) entry which is preliminary data.</text>
</comment>
<dbReference type="Proteomes" id="UP000319478">
    <property type="component" value="Unassembled WGS sequence"/>
</dbReference>
<dbReference type="PRINTS" id="PR00973">
    <property type="entry name" value="RIBOSOMALS17"/>
</dbReference>
<evidence type="ECO:0000256" key="2">
    <source>
        <dbReference type="ARBA" id="ARBA00022730"/>
    </source>
</evidence>
<dbReference type="InterPro" id="IPR012340">
    <property type="entry name" value="NA-bd_OB-fold"/>
</dbReference>
<dbReference type="PANTHER" id="PTHR10744:SF1">
    <property type="entry name" value="SMALL RIBOSOMAL SUBUNIT PROTEIN US17M"/>
    <property type="match status" value="1"/>
</dbReference>
<dbReference type="NCBIfam" id="NF004123">
    <property type="entry name" value="PRK05610.1"/>
    <property type="match status" value="1"/>
</dbReference>
<dbReference type="InterPro" id="IPR019979">
    <property type="entry name" value="Ribosomal_uS17_CS"/>
</dbReference>
<dbReference type="NCBIfam" id="TIGR03635">
    <property type="entry name" value="uS17_bact"/>
    <property type="match status" value="1"/>
</dbReference>
<dbReference type="Gene3D" id="2.40.50.140">
    <property type="entry name" value="Nucleic acid-binding proteins"/>
    <property type="match status" value="1"/>
</dbReference>
<organism evidence="8 9">
    <name type="scientific">Novacetimonas hansenii</name>
    <name type="common">Komagataeibacter hansenii</name>
    <dbReference type="NCBI Taxonomy" id="436"/>
    <lineage>
        <taxon>Bacteria</taxon>
        <taxon>Pseudomonadati</taxon>
        <taxon>Pseudomonadota</taxon>
        <taxon>Alphaproteobacteria</taxon>
        <taxon>Acetobacterales</taxon>
        <taxon>Acetobacteraceae</taxon>
        <taxon>Novacetimonas</taxon>
    </lineage>
</organism>
<proteinExistence type="inferred from homology"/>
<keyword evidence="3 6" id="KW-0694">RNA-binding</keyword>
<evidence type="ECO:0000256" key="3">
    <source>
        <dbReference type="ARBA" id="ARBA00022884"/>
    </source>
</evidence>
<dbReference type="EMBL" id="BJNN01000038">
    <property type="protein sequence ID" value="GEC62688.1"/>
    <property type="molecule type" value="Genomic_DNA"/>
</dbReference>
<dbReference type="Pfam" id="PF00366">
    <property type="entry name" value="Ribosomal_S17"/>
    <property type="match status" value="1"/>
</dbReference>
<comment type="similarity">
    <text evidence="1 6 7">Belongs to the universal ribosomal protein uS17 family.</text>
</comment>
<dbReference type="SUPFAM" id="SSF50249">
    <property type="entry name" value="Nucleic acid-binding proteins"/>
    <property type="match status" value="1"/>
</dbReference>
<comment type="function">
    <text evidence="6">One of the primary rRNA binding proteins, it binds specifically to the 5'-end of 16S ribosomal RNA.</text>
</comment>
<sequence length="95" mass="10800">MPRRVLTGRVTSDKMDKTVTVLVDRRIIHPLYKKFIRRSKKYAAHDQLNECKIGDTVRIEECRPISRRKTWTVVVRNGAPLVAAPATEVQSGAQA</sequence>
<evidence type="ECO:0000313" key="9">
    <source>
        <dbReference type="Proteomes" id="UP000319478"/>
    </source>
</evidence>
<protein>
    <recommendedName>
        <fullName evidence="6">Small ribosomal subunit protein uS17</fullName>
    </recommendedName>
</protein>
<evidence type="ECO:0000256" key="4">
    <source>
        <dbReference type="ARBA" id="ARBA00022980"/>
    </source>
</evidence>
<comment type="subunit">
    <text evidence="6">Part of the 30S ribosomal subunit.</text>
</comment>
<dbReference type="PANTHER" id="PTHR10744">
    <property type="entry name" value="40S RIBOSOMAL PROTEIN S11 FAMILY MEMBER"/>
    <property type="match status" value="1"/>
</dbReference>
<evidence type="ECO:0000256" key="5">
    <source>
        <dbReference type="ARBA" id="ARBA00023274"/>
    </source>
</evidence>
<keyword evidence="2 6" id="KW-0699">rRNA-binding</keyword>
<dbReference type="InterPro" id="IPR019984">
    <property type="entry name" value="Ribosomal_uS17_bact/chlr"/>
</dbReference>
<evidence type="ECO:0000256" key="6">
    <source>
        <dbReference type="HAMAP-Rule" id="MF_01345"/>
    </source>
</evidence>
<gene>
    <name evidence="6 8" type="primary">rpsQ</name>
    <name evidence="8" type="ORF">GHA01_05370</name>
</gene>
<evidence type="ECO:0000313" key="8">
    <source>
        <dbReference type="EMBL" id="GEC62688.1"/>
    </source>
</evidence>
<accession>A0ABQ0SBY6</accession>
<dbReference type="GO" id="GO:0005840">
    <property type="term" value="C:ribosome"/>
    <property type="evidence" value="ECO:0007669"/>
    <property type="project" value="UniProtKB-KW"/>
</dbReference>
<keyword evidence="5 6" id="KW-0687">Ribonucleoprotein</keyword>
<dbReference type="RefSeq" id="WP_003621091.1">
    <property type="nucleotide sequence ID" value="NZ_BJNN01000038.1"/>
</dbReference>
<dbReference type="CDD" id="cd00364">
    <property type="entry name" value="Ribosomal_uS17"/>
    <property type="match status" value="1"/>
</dbReference>
<keyword evidence="4 6" id="KW-0689">Ribosomal protein</keyword>
<evidence type="ECO:0000256" key="7">
    <source>
        <dbReference type="RuleBase" id="RU003872"/>
    </source>
</evidence>